<sequence length="61" mass="6591">MAQQFLEPIEPSPITPPLGGGKNLRGVIAIWTSPSFFGRSVSRRDLLPFATGELENELGHG</sequence>
<reference evidence="2" key="1">
    <citation type="journal article" date="2005" name="BMC Biol.">
        <title>The sequence of rice chromosomes 11 and 12, rich in disease resistance genes and recent gene duplications.</title>
        <authorList>
            <consortium name="The rice chromosomes 11 and 12 sequencing consortia"/>
        </authorList>
    </citation>
    <scope>NUCLEOTIDE SEQUENCE [LARGE SCALE GENOMIC DNA]</scope>
</reference>
<dbReference type="AlphaFoldDB" id="Q2QSJ8"/>
<feature type="region of interest" description="Disordered" evidence="1">
    <location>
        <begin position="1"/>
        <end position="20"/>
    </location>
</feature>
<protein>
    <submittedName>
        <fullName evidence="2">Uncharacterized protein</fullName>
    </submittedName>
</protein>
<name>Q2QSJ8_ORYSJ</name>
<gene>
    <name evidence="2" type="ordered locus">LOC_Os12g23860</name>
</gene>
<dbReference type="EMBL" id="DP000011">
    <property type="protein sequence ID" value="ABA97951.1"/>
    <property type="molecule type" value="Genomic_DNA"/>
</dbReference>
<reference evidence="2" key="2">
    <citation type="submission" date="2005-04" db="EMBL/GenBank/DDBJ databases">
        <authorList>
            <person name="Buell C.R."/>
            <person name="Wing R.A."/>
            <person name="McCombie W.A."/>
            <person name="Ouyang S."/>
        </authorList>
    </citation>
    <scope>NUCLEOTIDE SEQUENCE</scope>
</reference>
<evidence type="ECO:0000256" key="1">
    <source>
        <dbReference type="SAM" id="MobiDB-lite"/>
    </source>
</evidence>
<accession>Q2QSJ8</accession>
<organism evidence="2">
    <name type="scientific">Oryza sativa subsp. japonica</name>
    <name type="common">Rice</name>
    <dbReference type="NCBI Taxonomy" id="39947"/>
    <lineage>
        <taxon>Eukaryota</taxon>
        <taxon>Viridiplantae</taxon>
        <taxon>Streptophyta</taxon>
        <taxon>Embryophyta</taxon>
        <taxon>Tracheophyta</taxon>
        <taxon>Spermatophyta</taxon>
        <taxon>Magnoliopsida</taxon>
        <taxon>Liliopsida</taxon>
        <taxon>Poales</taxon>
        <taxon>Poaceae</taxon>
        <taxon>BOP clade</taxon>
        <taxon>Oryzoideae</taxon>
        <taxon>Oryzeae</taxon>
        <taxon>Oryzinae</taxon>
        <taxon>Oryza</taxon>
        <taxon>Oryza sativa</taxon>
    </lineage>
</organism>
<proteinExistence type="predicted"/>
<reference evidence="2" key="3">
    <citation type="submission" date="2006-01" db="EMBL/GenBank/DDBJ databases">
        <authorList>
            <person name="Buell R."/>
        </authorList>
    </citation>
    <scope>NUCLEOTIDE SEQUENCE</scope>
</reference>
<evidence type="ECO:0000313" key="2">
    <source>
        <dbReference type="EMBL" id="ABA97951.1"/>
    </source>
</evidence>